<keyword evidence="5 10" id="KW-0472">Membrane</keyword>
<dbReference type="InterPro" id="IPR036179">
    <property type="entry name" value="Ig-like_dom_sf"/>
</dbReference>
<organism evidence="13 14">
    <name type="scientific">Otolemur garnettii</name>
    <name type="common">Small-eared galago</name>
    <name type="synonym">Garnett's greater bushbaby</name>
    <dbReference type="NCBI Taxonomy" id="30611"/>
    <lineage>
        <taxon>Eukaryota</taxon>
        <taxon>Metazoa</taxon>
        <taxon>Chordata</taxon>
        <taxon>Craniata</taxon>
        <taxon>Vertebrata</taxon>
        <taxon>Euteleostomi</taxon>
        <taxon>Mammalia</taxon>
        <taxon>Eutheria</taxon>
        <taxon>Euarchontoglires</taxon>
        <taxon>Primates</taxon>
        <taxon>Strepsirrhini</taxon>
        <taxon>Lorisiformes</taxon>
        <taxon>Galagidae</taxon>
        <taxon>Otolemur</taxon>
    </lineage>
</organism>
<dbReference type="HOGENOM" id="CLU_023383_1_0_1"/>
<feature type="signal peptide" evidence="11">
    <location>
        <begin position="1"/>
        <end position="20"/>
    </location>
</feature>
<dbReference type="InterPro" id="IPR003598">
    <property type="entry name" value="Ig_sub2"/>
</dbReference>
<dbReference type="InParanoid" id="H0XCY8"/>
<keyword evidence="3" id="KW-0390">IgG-binding protein</keyword>
<dbReference type="GO" id="GO:0019770">
    <property type="term" value="F:IgG receptor activity"/>
    <property type="evidence" value="ECO:0007669"/>
    <property type="project" value="Ensembl"/>
</dbReference>
<dbReference type="RefSeq" id="XP_012658176.1">
    <property type="nucleotide sequence ID" value="XM_012802722.2"/>
</dbReference>
<dbReference type="Pfam" id="PF13895">
    <property type="entry name" value="Ig_2"/>
    <property type="match status" value="2"/>
</dbReference>
<dbReference type="InterPro" id="IPR013783">
    <property type="entry name" value="Ig-like_fold"/>
</dbReference>
<keyword evidence="7" id="KW-0325">Glycoprotein</keyword>
<keyword evidence="6" id="KW-1015">Disulfide bond</keyword>
<dbReference type="PANTHER" id="PTHR11481">
    <property type="entry name" value="IMMUNOGLOBULIN FC RECEPTOR"/>
    <property type="match status" value="1"/>
</dbReference>
<proteinExistence type="predicted"/>
<dbReference type="InterPro" id="IPR007110">
    <property type="entry name" value="Ig-like_dom"/>
</dbReference>
<dbReference type="GeneID" id="100959197"/>
<dbReference type="GO" id="GO:0001788">
    <property type="term" value="P:antibody-dependent cellular cytotoxicity"/>
    <property type="evidence" value="ECO:0007669"/>
    <property type="project" value="TreeGrafter"/>
</dbReference>
<dbReference type="FunFam" id="2.60.40.10:FF:000356">
    <property type="entry name" value="Low affinity immunoglobulin gamma Fc region receptor III-A"/>
    <property type="match status" value="1"/>
</dbReference>
<reference evidence="13" key="3">
    <citation type="submission" date="2025-09" db="UniProtKB">
        <authorList>
            <consortium name="Ensembl"/>
        </authorList>
    </citation>
    <scope>IDENTIFICATION</scope>
</reference>
<keyword evidence="14" id="KW-1185">Reference proteome</keyword>
<feature type="chain" id="PRO_5003545849" description="Ig-like domain-containing protein" evidence="11">
    <location>
        <begin position="21"/>
        <end position="249"/>
    </location>
</feature>
<dbReference type="GO" id="GO:0009897">
    <property type="term" value="C:external side of plasma membrane"/>
    <property type="evidence" value="ECO:0007669"/>
    <property type="project" value="TreeGrafter"/>
</dbReference>
<dbReference type="PANTHER" id="PTHR11481:SF103">
    <property type="entry name" value="LOW AFFINITY IMMUNOGLOBULIN GAMMA FC REGION RECEPTOR III-A-RELATED"/>
    <property type="match status" value="1"/>
</dbReference>
<dbReference type="Gene3D" id="2.60.40.10">
    <property type="entry name" value="Immunoglobulins"/>
    <property type="match status" value="2"/>
</dbReference>
<evidence type="ECO:0000256" key="3">
    <source>
        <dbReference type="ARBA" id="ARBA00022652"/>
    </source>
</evidence>
<accession>H0XCY8</accession>
<evidence type="ECO:0000256" key="1">
    <source>
        <dbReference type="ARBA" id="ARBA00004236"/>
    </source>
</evidence>
<dbReference type="InterPro" id="IPR050488">
    <property type="entry name" value="Ig_Fc_receptor"/>
</dbReference>
<reference evidence="13" key="2">
    <citation type="submission" date="2025-08" db="UniProtKB">
        <authorList>
            <consortium name="Ensembl"/>
        </authorList>
    </citation>
    <scope>IDENTIFICATION</scope>
</reference>
<feature type="domain" description="Ig-like" evidence="12">
    <location>
        <begin position="24"/>
        <end position="105"/>
    </location>
</feature>
<comment type="subcellular location">
    <subcellularLocation>
        <location evidence="1">Cell membrane</location>
    </subcellularLocation>
</comment>
<dbReference type="GO" id="GO:0002468">
    <property type="term" value="P:dendritic cell antigen processing and presentation"/>
    <property type="evidence" value="ECO:0007669"/>
    <property type="project" value="Ensembl"/>
</dbReference>
<protein>
    <recommendedName>
        <fullName evidence="12">Ig-like domain-containing protein</fullName>
    </recommendedName>
</protein>
<dbReference type="GO" id="GO:0140507">
    <property type="term" value="P:granzyme-mediated programmed cell death signaling pathway"/>
    <property type="evidence" value="ECO:0007669"/>
    <property type="project" value="Ensembl"/>
</dbReference>
<name>H0XCY8_OTOGA</name>
<evidence type="ECO:0000259" key="12">
    <source>
        <dbReference type="PROSITE" id="PS50835"/>
    </source>
</evidence>
<evidence type="ECO:0000313" key="13">
    <source>
        <dbReference type="Ensembl" id="ENSOGAP00000013689.2"/>
    </source>
</evidence>
<dbReference type="AlphaFoldDB" id="H0XCY8"/>
<evidence type="ECO:0000313" key="14">
    <source>
        <dbReference type="Proteomes" id="UP000005225"/>
    </source>
</evidence>
<keyword evidence="8" id="KW-0393">Immunoglobulin domain</keyword>
<dbReference type="GO" id="GO:0017038">
    <property type="term" value="P:protein import"/>
    <property type="evidence" value="ECO:0007669"/>
    <property type="project" value="Ensembl"/>
</dbReference>
<dbReference type="Ensembl" id="ENSOGAT00000015290.2">
    <property type="protein sequence ID" value="ENSOGAP00000013689.2"/>
    <property type="gene ID" value="ENSOGAG00000015288.2"/>
</dbReference>
<dbReference type="EMBL" id="AAQR03039387">
    <property type="status" value="NOT_ANNOTATED_CDS"/>
    <property type="molecule type" value="Genomic_DNA"/>
</dbReference>
<evidence type="ECO:0000256" key="11">
    <source>
        <dbReference type="SAM" id="SignalP"/>
    </source>
</evidence>
<dbReference type="OMA" id="GDNSTQW"/>
<dbReference type="GO" id="GO:0160006">
    <property type="term" value="P:Fc receptor-mediated immune complex endocytosis"/>
    <property type="evidence" value="ECO:0007669"/>
    <property type="project" value="Ensembl"/>
</dbReference>
<dbReference type="FunFam" id="2.60.40.10:FF:000217">
    <property type="entry name" value="High affinity immunoglobulin gamma Fc receptor I"/>
    <property type="match status" value="1"/>
</dbReference>
<keyword evidence="10" id="KW-0812">Transmembrane</keyword>
<dbReference type="FunCoup" id="H0XCY8">
    <property type="interactions" value="352"/>
</dbReference>
<evidence type="ECO:0000256" key="7">
    <source>
        <dbReference type="ARBA" id="ARBA00023180"/>
    </source>
</evidence>
<sequence length="249" mass="28404">MWQLLPQTALLLLVSSGLHAADLPKAVVSLVPSWDRVLQEDNVTLQCNGDHPPGNKSTEWFHNGNLLSNKDSSYFIADARVEHSGEYKCQTNLSTLSDPVQLEVHVGWLLLQSRKWEYKAGEDVHLRCHTWKNTFMHKVTYLQNGRGKRYFHENSDLHIQKATADDSGLYFCRGLIGKKNVSSETVNITIRGSISPPISALFPWHRVTFLLVLMLLFAVDTGLYFSVQRNLQNASSNWKDHKFKWSKDP</sequence>
<dbReference type="PROSITE" id="PS50835">
    <property type="entry name" value="IG_LIKE"/>
    <property type="match status" value="2"/>
</dbReference>
<dbReference type="InterPro" id="IPR003599">
    <property type="entry name" value="Ig_sub"/>
</dbReference>
<keyword evidence="4 11" id="KW-0732">Signal</keyword>
<evidence type="ECO:0000256" key="9">
    <source>
        <dbReference type="ARBA" id="ARBA00038604"/>
    </source>
</evidence>
<comment type="subunit">
    <text evidence="9">Forms a heterooligomeric complex with ITAM-containing signaling subunits FCER1G. Interacts (via transmembrane domain) with signaling subunits; this interaction is a prerequisite for receptor complex expression on the cell surface and intracellular signal transduction. Binds the Fc region of antigen-complexed IgG.</text>
</comment>
<feature type="transmembrane region" description="Helical" evidence="10">
    <location>
        <begin position="207"/>
        <end position="227"/>
    </location>
</feature>
<evidence type="ECO:0000256" key="6">
    <source>
        <dbReference type="ARBA" id="ARBA00023157"/>
    </source>
</evidence>
<keyword evidence="10" id="KW-1133">Transmembrane helix</keyword>
<evidence type="ECO:0000256" key="10">
    <source>
        <dbReference type="SAM" id="Phobius"/>
    </source>
</evidence>
<evidence type="ECO:0000256" key="2">
    <source>
        <dbReference type="ARBA" id="ARBA00022475"/>
    </source>
</evidence>
<dbReference type="CDD" id="cd05752">
    <property type="entry name" value="Ig1_FcgammaR_like"/>
    <property type="match status" value="1"/>
</dbReference>
<dbReference type="CDD" id="cd05753">
    <property type="entry name" value="Ig2_FcgammaR_like"/>
    <property type="match status" value="1"/>
</dbReference>
<dbReference type="Proteomes" id="UP000005225">
    <property type="component" value="Unassembled WGS sequence"/>
</dbReference>
<dbReference type="SUPFAM" id="SSF48726">
    <property type="entry name" value="Immunoglobulin"/>
    <property type="match status" value="2"/>
</dbReference>
<dbReference type="GeneTree" id="ENSGT01050000244808"/>
<dbReference type="GO" id="GO:0071806">
    <property type="term" value="P:protein transmembrane transport"/>
    <property type="evidence" value="ECO:0007669"/>
    <property type="project" value="Ensembl"/>
</dbReference>
<dbReference type="GO" id="GO:0045780">
    <property type="term" value="P:positive regulation of bone resorption"/>
    <property type="evidence" value="ECO:0007669"/>
    <property type="project" value="Ensembl"/>
</dbReference>
<gene>
    <name evidence="13" type="primary">LOC100959197</name>
</gene>
<evidence type="ECO:0000256" key="8">
    <source>
        <dbReference type="ARBA" id="ARBA00023319"/>
    </source>
</evidence>
<dbReference type="eggNOG" id="ENOG502RU1M">
    <property type="taxonomic scope" value="Eukaryota"/>
</dbReference>
<feature type="domain" description="Ig-like" evidence="12">
    <location>
        <begin position="121"/>
        <end position="189"/>
    </location>
</feature>
<keyword evidence="2" id="KW-1003">Cell membrane</keyword>
<reference evidence="14" key="1">
    <citation type="submission" date="2011-03" db="EMBL/GenBank/DDBJ databases">
        <title>Version 3 of the genome sequence of Otolemur garnettii (Bushbaby).</title>
        <authorList>
            <consortium name="The Broad Institute Genome Sequencing Platform"/>
            <person name="Di Palma F."/>
            <person name="Johnson J."/>
            <person name="Lander E.S."/>
            <person name="Lindblad-Toh K."/>
            <person name="Jaffe D.B."/>
            <person name="Gnerre S."/>
            <person name="MacCallum I."/>
            <person name="Przybylski D."/>
            <person name="Ribeiro F.J."/>
            <person name="Burton J.N."/>
            <person name="Walker B.J."/>
            <person name="Sharpe T."/>
            <person name="Hall G."/>
        </authorList>
    </citation>
    <scope>NUCLEOTIDE SEQUENCE [LARGE SCALE GENOMIC DNA]</scope>
</reference>
<dbReference type="STRING" id="30611.ENSOGAP00000013689"/>
<dbReference type="GO" id="GO:0019864">
    <property type="term" value="F:IgG binding"/>
    <property type="evidence" value="ECO:0007669"/>
    <property type="project" value="UniProtKB-KW"/>
</dbReference>
<evidence type="ECO:0000256" key="4">
    <source>
        <dbReference type="ARBA" id="ARBA00022729"/>
    </source>
</evidence>
<dbReference type="SMART" id="SM00409">
    <property type="entry name" value="IG"/>
    <property type="match status" value="2"/>
</dbReference>
<dbReference type="GO" id="GO:0042119">
    <property type="term" value="P:neutrophil activation"/>
    <property type="evidence" value="ECO:0007669"/>
    <property type="project" value="Ensembl"/>
</dbReference>
<dbReference type="SMART" id="SM00408">
    <property type="entry name" value="IGc2"/>
    <property type="match status" value="2"/>
</dbReference>
<dbReference type="GO" id="GO:0001913">
    <property type="term" value="P:T cell mediated cytotoxicity"/>
    <property type="evidence" value="ECO:0007669"/>
    <property type="project" value="Ensembl"/>
</dbReference>
<dbReference type="OrthoDB" id="8917564at2759"/>
<evidence type="ECO:0000256" key="5">
    <source>
        <dbReference type="ARBA" id="ARBA00023136"/>
    </source>
</evidence>
<dbReference type="GO" id="GO:0019767">
    <property type="term" value="F:IgE receptor activity"/>
    <property type="evidence" value="ECO:0007669"/>
    <property type="project" value="Ensembl"/>
</dbReference>